<evidence type="ECO:0000259" key="4">
    <source>
        <dbReference type="Pfam" id="PF14870"/>
    </source>
</evidence>
<keyword evidence="3" id="KW-0472">Membrane</keyword>
<dbReference type="Gene3D" id="2.130.10.10">
    <property type="entry name" value="YVTN repeat-like/Quinoprotein amine dehydrogenase"/>
    <property type="match status" value="2"/>
</dbReference>
<comment type="caution">
    <text evidence="5">The sequence shown here is derived from an EMBL/GenBank/DDBJ whole genome shotgun (WGS) entry which is preliminary data.</text>
</comment>
<dbReference type="PANTHER" id="PTHR47199">
    <property type="entry name" value="PHOTOSYSTEM II STABILITY/ASSEMBLY FACTOR HCF136, CHLOROPLASTIC"/>
    <property type="match status" value="1"/>
</dbReference>
<keyword evidence="1" id="KW-0602">Photosynthesis</keyword>
<proteinExistence type="predicted"/>
<protein>
    <submittedName>
        <fullName evidence="5">WD40/YVTN/BNR-like repeat-containing protein</fullName>
    </submittedName>
</protein>
<dbReference type="Pfam" id="PF14870">
    <property type="entry name" value="PSII_BNR"/>
    <property type="match status" value="1"/>
</dbReference>
<reference evidence="6" key="1">
    <citation type="journal article" date="2019" name="Int. J. Syst. Evol. Microbiol.">
        <title>The Global Catalogue of Microorganisms (GCM) 10K type strain sequencing project: providing services to taxonomists for standard genome sequencing and annotation.</title>
        <authorList>
            <consortium name="The Broad Institute Genomics Platform"/>
            <consortium name="The Broad Institute Genome Sequencing Center for Infectious Disease"/>
            <person name="Wu L."/>
            <person name="Ma J."/>
        </authorList>
    </citation>
    <scope>NUCLEOTIDE SEQUENCE [LARGE SCALE GENOMIC DNA]</scope>
    <source>
        <strain evidence="6">CCUG 53270</strain>
    </source>
</reference>
<evidence type="ECO:0000256" key="1">
    <source>
        <dbReference type="ARBA" id="ARBA00022531"/>
    </source>
</evidence>
<dbReference type="InterPro" id="IPR015943">
    <property type="entry name" value="WD40/YVTN_repeat-like_dom_sf"/>
</dbReference>
<dbReference type="CDD" id="cd15482">
    <property type="entry name" value="Sialidase_non-viral"/>
    <property type="match status" value="1"/>
</dbReference>
<keyword evidence="3" id="KW-1133">Transmembrane helix</keyword>
<organism evidence="5 6">
    <name type="scientific">Paenibacillus vulneris</name>
    <dbReference type="NCBI Taxonomy" id="1133364"/>
    <lineage>
        <taxon>Bacteria</taxon>
        <taxon>Bacillati</taxon>
        <taxon>Bacillota</taxon>
        <taxon>Bacilli</taxon>
        <taxon>Bacillales</taxon>
        <taxon>Paenibacillaceae</taxon>
        <taxon>Paenibacillus</taxon>
    </lineage>
</organism>
<keyword evidence="2" id="KW-0604">Photosystem II</keyword>
<evidence type="ECO:0000256" key="2">
    <source>
        <dbReference type="ARBA" id="ARBA00023276"/>
    </source>
</evidence>
<dbReference type="RefSeq" id="WP_345587310.1">
    <property type="nucleotide sequence ID" value="NZ_BAABJG010000006.1"/>
</dbReference>
<evidence type="ECO:0000256" key="3">
    <source>
        <dbReference type="SAM" id="Phobius"/>
    </source>
</evidence>
<dbReference type="EMBL" id="JBHTLU010000013">
    <property type="protein sequence ID" value="MFD1220744.1"/>
    <property type="molecule type" value="Genomic_DNA"/>
</dbReference>
<keyword evidence="6" id="KW-1185">Reference proteome</keyword>
<name>A0ABW3UMS2_9BACL</name>
<dbReference type="Proteomes" id="UP001597180">
    <property type="component" value="Unassembled WGS sequence"/>
</dbReference>
<sequence length="440" mass="48142">MSKPDWYKQAGIEPFKRNHFHGKLSADTKSRIGMEKQAPSRSKRYLGGVAAAALGTLVVGITLLSNTGSDSSSMPPGQSLAATPIIEKSSALIRMIDRNNGWAFGTSVKRTNDGGQTWVDRTPQGYDNSRFEPFLFNERLAWFVVRPADNESNWTIYRTAEGGNSWNSTTLPTKDTWSFPGVNTAFNLYFTDEKTGVISFISDPAGGPVKTALYQTTDGGQTWKYLSKIAPDGVLVSTPSGMSFSDKMHGFISFFNSKDNQPEIYATSDGGTSWKRLALDLPKDIKDAAFIAEHPPQFFGNAKKEGVLPVSYRTLNNEKAGIVWFTTENGGATWSPSVSQDGAPIVTAKDGSAPQGFRPSTASDLKHFWMIDSEAGILYGTSDGGGHWQVLNRSPQLRNAAELKFVDEKIGWVRGEESFLQSEDGGRSWKEVQSTASLQL</sequence>
<feature type="domain" description="Photosynthesis system II assembly factor Ycf48/Hcf136-like" evidence="4">
    <location>
        <begin position="92"/>
        <end position="225"/>
    </location>
</feature>
<evidence type="ECO:0000313" key="5">
    <source>
        <dbReference type="EMBL" id="MFD1220744.1"/>
    </source>
</evidence>
<accession>A0ABW3UMS2</accession>
<dbReference type="InterPro" id="IPR028203">
    <property type="entry name" value="PSII_CF48-like_dom"/>
</dbReference>
<keyword evidence="3" id="KW-0812">Transmembrane</keyword>
<dbReference type="SUPFAM" id="SSF110296">
    <property type="entry name" value="Oligoxyloglucan reducing end-specific cellobiohydrolase"/>
    <property type="match status" value="1"/>
</dbReference>
<feature type="transmembrane region" description="Helical" evidence="3">
    <location>
        <begin position="45"/>
        <end position="64"/>
    </location>
</feature>
<gene>
    <name evidence="5" type="ORF">ACFQ4B_11475</name>
</gene>
<evidence type="ECO:0000313" key="6">
    <source>
        <dbReference type="Proteomes" id="UP001597180"/>
    </source>
</evidence>
<dbReference type="PANTHER" id="PTHR47199:SF2">
    <property type="entry name" value="PHOTOSYSTEM II STABILITY_ASSEMBLY FACTOR HCF136, CHLOROPLASTIC"/>
    <property type="match status" value="1"/>
</dbReference>